<dbReference type="AlphaFoldDB" id="A0A9N8H942"/>
<evidence type="ECO:0000256" key="2">
    <source>
        <dbReference type="ARBA" id="ARBA00022737"/>
    </source>
</evidence>
<keyword evidence="4" id="KW-0472">Membrane</keyword>
<sequence length="753" mass="81865">MDAAVAEDRKDSGDGATAYDGKDIMVGDGDGDKNTATNSTARTGETAVVENEGKTEVNSLDETKTTTEGPTQTDSPSSETINVAASPDDFDRTGGVIPMPAITSAPQRHSVLTIPGAYASAPGMELQRADTLARSVVTSMQANHETAPVTENDNGLAVASPVEEAIPHHLLPQAHGVDAEQQAERNNAQRTNQTNPFLILAVVLQFVVIMILVIVLVPEKNKGLEESTTIGTESMKTESPTSPPTSAPTILADTWDLLPGSTLSALDDPNSAQARAYDWVLTDPNRTSYPQWKILQRFALVVFYYSTGGEAWNLQEDWLSYNVDECSWYFRNLLGGATNFFFHEGLLTEVGSESQFQDSVCNADGQYMHLVFTENNMVGTLPPELSLLSDSLQYLEAGSNENLYDLIPSEIGLLTNLRTFSSDRNHHSGQIPTEIGQLSNLLHLELGRNPFTGTIPSEIGNLDVMDHLSLRYCPGMSGTLPTELYRLTNMVTLRAEGLSGITSGKLLPEIGQMTKLDYINFHSMPFNSSIPTEIGLLSNLRRFNVWTCQITGSLPSEFSKLTNLWRIDIDDNLITGTIPTELGLFKDLNMVWINGNKFSGTLPGSIFESWGQLTYLKMNDNNLEGPLPSQLGLLTSLELLWASGNAFSGTIPSELGLLNNVTELFLHENNLTGRIPESLTSMAALDHLTLSNTSLSGSIPDGLCENVWDMAYVCNVYFGIISICYDVEKVKFTCSSTDLCGCDACGECNSTGI</sequence>
<dbReference type="FunFam" id="3.80.10.10:FF:000041">
    <property type="entry name" value="LRR receptor-like serine/threonine-protein kinase ERECTA"/>
    <property type="match status" value="2"/>
</dbReference>
<evidence type="ECO:0000256" key="4">
    <source>
        <dbReference type="SAM" id="Phobius"/>
    </source>
</evidence>
<feature type="region of interest" description="Disordered" evidence="3">
    <location>
        <begin position="227"/>
        <end position="246"/>
    </location>
</feature>
<dbReference type="Pfam" id="PF00560">
    <property type="entry name" value="LRR_1"/>
    <property type="match status" value="4"/>
</dbReference>
<dbReference type="PANTHER" id="PTHR48057">
    <property type="entry name" value="LEUCINE-RICH REPEAT SERINE/THREONINE-PROTEIN KINASE 1"/>
    <property type="match status" value="1"/>
</dbReference>
<evidence type="ECO:0000256" key="1">
    <source>
        <dbReference type="ARBA" id="ARBA00022614"/>
    </source>
</evidence>
<feature type="transmembrane region" description="Helical" evidence="4">
    <location>
        <begin position="197"/>
        <end position="217"/>
    </location>
</feature>
<evidence type="ECO:0000313" key="6">
    <source>
        <dbReference type="Proteomes" id="UP001153069"/>
    </source>
</evidence>
<evidence type="ECO:0000313" key="5">
    <source>
        <dbReference type="EMBL" id="CAB9506318.1"/>
    </source>
</evidence>
<comment type="caution">
    <text evidence="5">The sequence shown here is derived from an EMBL/GenBank/DDBJ whole genome shotgun (WGS) entry which is preliminary data.</text>
</comment>
<keyword evidence="4" id="KW-0812">Transmembrane</keyword>
<dbReference type="Gene3D" id="3.80.10.10">
    <property type="entry name" value="Ribonuclease Inhibitor"/>
    <property type="match status" value="3"/>
</dbReference>
<dbReference type="OrthoDB" id="1394818at2759"/>
<feature type="compositionally biased region" description="Basic and acidic residues" evidence="3">
    <location>
        <begin position="20"/>
        <end position="33"/>
    </location>
</feature>
<gene>
    <name evidence="5" type="ORF">SEMRO_263_G102150.1</name>
</gene>
<feature type="compositionally biased region" description="Polar residues" evidence="3">
    <location>
        <begin position="34"/>
        <end position="43"/>
    </location>
</feature>
<keyword evidence="2" id="KW-0677">Repeat</keyword>
<feature type="region of interest" description="Disordered" evidence="3">
    <location>
        <begin position="1"/>
        <end position="81"/>
    </location>
</feature>
<feature type="compositionally biased region" description="Basic and acidic residues" evidence="3">
    <location>
        <begin position="51"/>
        <end position="65"/>
    </location>
</feature>
<dbReference type="InterPro" id="IPR052595">
    <property type="entry name" value="LRRC69/RLP"/>
</dbReference>
<keyword evidence="1" id="KW-0433">Leucine-rich repeat</keyword>
<dbReference type="SUPFAM" id="SSF52058">
    <property type="entry name" value="L domain-like"/>
    <property type="match status" value="1"/>
</dbReference>
<keyword evidence="6" id="KW-1185">Reference proteome</keyword>
<keyword evidence="4" id="KW-1133">Transmembrane helix</keyword>
<dbReference type="InterPro" id="IPR032675">
    <property type="entry name" value="LRR_dom_sf"/>
</dbReference>
<organism evidence="5 6">
    <name type="scientific">Seminavis robusta</name>
    <dbReference type="NCBI Taxonomy" id="568900"/>
    <lineage>
        <taxon>Eukaryota</taxon>
        <taxon>Sar</taxon>
        <taxon>Stramenopiles</taxon>
        <taxon>Ochrophyta</taxon>
        <taxon>Bacillariophyta</taxon>
        <taxon>Bacillariophyceae</taxon>
        <taxon>Bacillariophycidae</taxon>
        <taxon>Naviculales</taxon>
        <taxon>Naviculaceae</taxon>
        <taxon>Seminavis</taxon>
    </lineage>
</organism>
<dbReference type="InterPro" id="IPR001611">
    <property type="entry name" value="Leu-rich_rpt"/>
</dbReference>
<dbReference type="Proteomes" id="UP001153069">
    <property type="component" value="Unassembled WGS sequence"/>
</dbReference>
<protein>
    <submittedName>
        <fullName evidence="5">Leucine Rich Repeat</fullName>
    </submittedName>
</protein>
<accession>A0A9N8H942</accession>
<dbReference type="EMBL" id="CAICTM010000262">
    <property type="protein sequence ID" value="CAB9506318.1"/>
    <property type="molecule type" value="Genomic_DNA"/>
</dbReference>
<feature type="compositionally biased region" description="Basic and acidic residues" evidence="3">
    <location>
        <begin position="1"/>
        <end position="13"/>
    </location>
</feature>
<dbReference type="PANTHER" id="PTHR48057:SF7">
    <property type="entry name" value="LEUCINE-RICH REPEAT SERINE_THREONINE-PROTEIN KINASE 1"/>
    <property type="match status" value="1"/>
</dbReference>
<evidence type="ECO:0000256" key="3">
    <source>
        <dbReference type="SAM" id="MobiDB-lite"/>
    </source>
</evidence>
<proteinExistence type="predicted"/>
<reference evidence="5" key="1">
    <citation type="submission" date="2020-06" db="EMBL/GenBank/DDBJ databases">
        <authorList>
            <consortium name="Plant Systems Biology data submission"/>
        </authorList>
    </citation>
    <scope>NUCLEOTIDE SEQUENCE</scope>
    <source>
        <strain evidence="5">D6</strain>
    </source>
</reference>
<name>A0A9N8H942_9STRA</name>